<dbReference type="CDD" id="cd00093">
    <property type="entry name" value="HTH_XRE"/>
    <property type="match status" value="1"/>
</dbReference>
<dbReference type="InterPro" id="IPR010982">
    <property type="entry name" value="Lambda_DNA-bd_dom_sf"/>
</dbReference>
<accession>Q3M2T4</accession>
<evidence type="ECO:0000313" key="2">
    <source>
        <dbReference type="EMBL" id="ABA24702.1"/>
    </source>
</evidence>
<sequence>MKISQTMSIKWRLAVLMADREVDYKDLAKMTGMHPVTVSKHKNSKIMPSRLESETLEKYCEALKCQPGELLVWMPETKKQEQADEQTAVA</sequence>
<dbReference type="eggNOG" id="COG3655">
    <property type="taxonomic scope" value="Bacteria"/>
</dbReference>
<protein>
    <submittedName>
        <fullName evidence="2">Transcriptional Regulator, XRE family</fullName>
    </submittedName>
</protein>
<dbReference type="SUPFAM" id="SSF47413">
    <property type="entry name" value="lambda repressor-like DNA-binding domains"/>
    <property type="match status" value="1"/>
</dbReference>
<name>Q3M2T4_TRIV2</name>
<reference evidence="3" key="1">
    <citation type="journal article" date="2014" name="Stand. Genomic Sci.">
        <title>Complete genome sequence of Anabaena variabilis ATCC 29413.</title>
        <authorList>
            <person name="Thiel T."/>
            <person name="Pratte B.S."/>
            <person name="Zhong J."/>
            <person name="Goodwin L."/>
            <person name="Copeland A."/>
            <person name="Lucas S."/>
            <person name="Han C."/>
            <person name="Pitluck S."/>
            <person name="Land M.L."/>
            <person name="Kyrpides N.C."/>
            <person name="Woyke T."/>
        </authorList>
    </citation>
    <scope>NUCLEOTIDE SEQUENCE [LARGE SCALE GENOMIC DNA]</scope>
    <source>
        <strain evidence="3">ATCC 29413 / PCC 7937</strain>
    </source>
</reference>
<gene>
    <name evidence="2" type="ordered locus">Ava_D0037</name>
</gene>
<dbReference type="Gene3D" id="1.10.260.40">
    <property type="entry name" value="lambda repressor-like DNA-binding domains"/>
    <property type="match status" value="1"/>
</dbReference>
<dbReference type="EMBL" id="CP000118">
    <property type="protein sequence ID" value="ABA24702.1"/>
    <property type="molecule type" value="Genomic_DNA"/>
</dbReference>
<dbReference type="SMART" id="SM00530">
    <property type="entry name" value="HTH_XRE"/>
    <property type="match status" value="1"/>
</dbReference>
<evidence type="ECO:0000259" key="1">
    <source>
        <dbReference type="PROSITE" id="PS50943"/>
    </source>
</evidence>
<dbReference type="AlphaFoldDB" id="Q3M2T4"/>
<feature type="domain" description="HTH cro/C1-type" evidence="1">
    <location>
        <begin position="25"/>
        <end position="70"/>
    </location>
</feature>
<dbReference type="Pfam" id="PF13443">
    <property type="entry name" value="HTH_26"/>
    <property type="match status" value="1"/>
</dbReference>
<dbReference type="PROSITE" id="PS50943">
    <property type="entry name" value="HTH_CROC1"/>
    <property type="match status" value="1"/>
</dbReference>
<dbReference type="HOGENOM" id="CLU_066192_31_8_3"/>
<dbReference type="PANTHER" id="PTHR37301:SF1">
    <property type="entry name" value="DNA-BINDING PROTEIN"/>
    <property type="match status" value="1"/>
</dbReference>
<dbReference type="KEGG" id="ava:Ava_D0037"/>
<dbReference type="InterPro" id="IPR001387">
    <property type="entry name" value="Cro/C1-type_HTH"/>
</dbReference>
<dbReference type="STRING" id="240292.Ava_D0037"/>
<proteinExistence type="predicted"/>
<dbReference type="GO" id="GO:0003677">
    <property type="term" value="F:DNA binding"/>
    <property type="evidence" value="ECO:0007669"/>
    <property type="project" value="InterPro"/>
</dbReference>
<dbReference type="PANTHER" id="PTHR37301">
    <property type="entry name" value="DNA-BINDING PROTEIN-RELATED"/>
    <property type="match status" value="1"/>
</dbReference>
<organism evidence="2 3">
    <name type="scientific">Trichormus variabilis (strain ATCC 29413 / PCC 7937)</name>
    <name type="common">Anabaena variabilis</name>
    <dbReference type="NCBI Taxonomy" id="240292"/>
    <lineage>
        <taxon>Bacteria</taxon>
        <taxon>Bacillati</taxon>
        <taxon>Cyanobacteriota</taxon>
        <taxon>Cyanophyceae</taxon>
        <taxon>Nostocales</taxon>
        <taxon>Nostocaceae</taxon>
        <taxon>Trichormus</taxon>
    </lineage>
</organism>
<evidence type="ECO:0000313" key="3">
    <source>
        <dbReference type="Proteomes" id="UP000002533"/>
    </source>
</evidence>
<dbReference type="Proteomes" id="UP000002533">
    <property type="component" value="Miscellaneous, Incision element"/>
</dbReference>